<gene>
    <name evidence="1" type="ORF">TvY486_0044260</name>
</gene>
<dbReference type="Proteomes" id="UP000009027">
    <property type="component" value="Unassembled WGS sequence"/>
</dbReference>
<accession>F9WVA6</accession>
<reference evidence="1 2" key="1">
    <citation type="journal article" date="2012" name="Proc. Natl. Acad. Sci. U.S.A.">
        <title>Antigenic diversity is generated by distinct evolutionary mechanisms in African trypanosome species.</title>
        <authorList>
            <person name="Jackson A.P."/>
            <person name="Berry A."/>
            <person name="Aslett M."/>
            <person name="Allison H.C."/>
            <person name="Burton P."/>
            <person name="Vavrova-Anderson J."/>
            <person name="Brown R."/>
            <person name="Browne H."/>
            <person name="Corton N."/>
            <person name="Hauser H."/>
            <person name="Gamble J."/>
            <person name="Gilderthorp R."/>
            <person name="Marcello L."/>
            <person name="McQuillan J."/>
            <person name="Otto T.D."/>
            <person name="Quail M.A."/>
            <person name="Sanders M.J."/>
            <person name="van Tonder A."/>
            <person name="Ginger M.L."/>
            <person name="Field M.C."/>
            <person name="Barry J.D."/>
            <person name="Hertz-Fowler C."/>
            <person name="Berriman M."/>
        </authorList>
    </citation>
    <scope>NUCLEOTIDE SEQUENCE</scope>
    <source>
        <strain evidence="1 2">Y486</strain>
    </source>
</reference>
<evidence type="ECO:0000313" key="2">
    <source>
        <dbReference type="Proteomes" id="UP000009027"/>
    </source>
</evidence>
<name>F9WVA6_TRYVY</name>
<dbReference type="AlphaFoldDB" id="F9WVA6"/>
<proteinExistence type="predicted"/>
<keyword evidence="2" id="KW-1185">Reference proteome</keyword>
<dbReference type="VEuPathDB" id="TriTrypDB:TvY486_0044260"/>
<protein>
    <submittedName>
        <fullName evidence="1">Uncharacterized protein</fullName>
    </submittedName>
</protein>
<dbReference type="EMBL" id="CAEX01007817">
    <property type="protein sequence ID" value="CCD21513.1"/>
    <property type="molecule type" value="Genomic_DNA"/>
</dbReference>
<organism evidence="1 2">
    <name type="scientific">Trypanosoma vivax (strain Y486)</name>
    <dbReference type="NCBI Taxonomy" id="1055687"/>
    <lineage>
        <taxon>Eukaryota</taxon>
        <taxon>Discoba</taxon>
        <taxon>Euglenozoa</taxon>
        <taxon>Kinetoplastea</taxon>
        <taxon>Metakinetoplastina</taxon>
        <taxon>Trypanosomatida</taxon>
        <taxon>Trypanosomatidae</taxon>
        <taxon>Trypanosoma</taxon>
        <taxon>Duttonella</taxon>
    </lineage>
</organism>
<sequence>MEDFHPPPNSPLPFYNSSAHPLATATTATRERSAKRLRWTGWQPLTQQQTSPTEYHTFSPHLLNHLANNIVLHTAFCCCIMTHRASPLHGLQARVYAYQYKYKYMEPVGSTYVNKMGRKTID</sequence>
<evidence type="ECO:0000313" key="1">
    <source>
        <dbReference type="EMBL" id="CCD21513.1"/>
    </source>
</evidence>